<dbReference type="Pfam" id="PF00294">
    <property type="entry name" value="PfkB"/>
    <property type="match status" value="1"/>
</dbReference>
<evidence type="ECO:0000256" key="2">
    <source>
        <dbReference type="ARBA" id="ARBA00022777"/>
    </source>
</evidence>
<accession>A0A445BIY3</accession>
<reference evidence="4 5" key="1">
    <citation type="submission" date="2019-01" db="EMBL/GenBank/DDBJ databases">
        <title>Sequencing of cultivated peanut Arachis hypogaea provides insights into genome evolution and oil improvement.</title>
        <authorList>
            <person name="Chen X."/>
        </authorList>
    </citation>
    <scope>NUCLEOTIDE SEQUENCE [LARGE SCALE GENOMIC DNA]</scope>
    <source>
        <strain evidence="5">cv. Fuhuasheng</strain>
        <tissue evidence="4">Leaves</tissue>
    </source>
</reference>
<dbReference type="EMBL" id="SDMP01000009">
    <property type="protein sequence ID" value="RYR38636.1"/>
    <property type="molecule type" value="Genomic_DNA"/>
</dbReference>
<dbReference type="Proteomes" id="UP000289738">
    <property type="component" value="Chromosome A09"/>
</dbReference>
<dbReference type="STRING" id="3818.A0A445BIY3"/>
<feature type="domain" description="Carbohydrate kinase PfkB" evidence="3">
    <location>
        <begin position="127"/>
        <end position="220"/>
    </location>
</feature>
<dbReference type="InterPro" id="IPR002139">
    <property type="entry name" value="Ribo/fructo_kinase"/>
</dbReference>
<dbReference type="PANTHER" id="PTHR42774">
    <property type="entry name" value="PHOSPHOTRANSFERASE SYSTEM TRANSPORT PROTEIN"/>
    <property type="match status" value="1"/>
</dbReference>
<evidence type="ECO:0000256" key="1">
    <source>
        <dbReference type="ARBA" id="ARBA00022679"/>
    </source>
</evidence>
<keyword evidence="5" id="KW-1185">Reference proteome</keyword>
<dbReference type="Gene3D" id="3.40.1190.20">
    <property type="match status" value="1"/>
</dbReference>
<keyword evidence="2" id="KW-0418">Kinase</keyword>
<dbReference type="InterPro" id="IPR011611">
    <property type="entry name" value="PfkB_dom"/>
</dbReference>
<dbReference type="InterPro" id="IPR029056">
    <property type="entry name" value="Ribokinase-like"/>
</dbReference>
<comment type="caution">
    <text evidence="4">The sequence shown here is derived from an EMBL/GenBank/DDBJ whole genome shotgun (WGS) entry which is preliminary data.</text>
</comment>
<evidence type="ECO:0000313" key="4">
    <source>
        <dbReference type="EMBL" id="RYR38636.1"/>
    </source>
</evidence>
<dbReference type="InterPro" id="IPR052562">
    <property type="entry name" value="Ketohexokinase-related"/>
</dbReference>
<gene>
    <name evidence="4" type="ORF">Ahy_A09g043741</name>
</gene>
<evidence type="ECO:0000259" key="3">
    <source>
        <dbReference type="Pfam" id="PF00294"/>
    </source>
</evidence>
<evidence type="ECO:0000313" key="5">
    <source>
        <dbReference type="Proteomes" id="UP000289738"/>
    </source>
</evidence>
<sequence length="222" mass="23402">MRNRGKGSKRARYADGRRREAVALLAAAEAPLTTVNAAPFWLLFSATIRSSIDAGAAMGLLKPVRGAVWILCVTGIPAGYNIAICWSCQRGSLGCCRDLSSVSVTITVTMSSDSIPENEHLILLGCGSVSIDLLATVAAYPKPDEKIRSTSFKVEGGGNAANALTCAARLGLKPRLISKVADDTHGRAIIDELQADGVDTSFIVVSEEGTSPFTYIIVDSQT</sequence>
<dbReference type="PANTHER" id="PTHR42774:SF3">
    <property type="entry name" value="KETOHEXOKINASE"/>
    <property type="match status" value="1"/>
</dbReference>
<dbReference type="AlphaFoldDB" id="A0A445BIY3"/>
<organism evidence="4 5">
    <name type="scientific">Arachis hypogaea</name>
    <name type="common">Peanut</name>
    <dbReference type="NCBI Taxonomy" id="3818"/>
    <lineage>
        <taxon>Eukaryota</taxon>
        <taxon>Viridiplantae</taxon>
        <taxon>Streptophyta</taxon>
        <taxon>Embryophyta</taxon>
        <taxon>Tracheophyta</taxon>
        <taxon>Spermatophyta</taxon>
        <taxon>Magnoliopsida</taxon>
        <taxon>eudicotyledons</taxon>
        <taxon>Gunneridae</taxon>
        <taxon>Pentapetalae</taxon>
        <taxon>rosids</taxon>
        <taxon>fabids</taxon>
        <taxon>Fabales</taxon>
        <taxon>Fabaceae</taxon>
        <taxon>Papilionoideae</taxon>
        <taxon>50 kb inversion clade</taxon>
        <taxon>dalbergioids sensu lato</taxon>
        <taxon>Dalbergieae</taxon>
        <taxon>Pterocarpus clade</taxon>
        <taxon>Arachis</taxon>
    </lineage>
</organism>
<keyword evidence="1" id="KW-0808">Transferase</keyword>
<dbReference type="GO" id="GO:0016301">
    <property type="term" value="F:kinase activity"/>
    <property type="evidence" value="ECO:0007669"/>
    <property type="project" value="UniProtKB-KW"/>
</dbReference>
<dbReference type="SUPFAM" id="SSF53613">
    <property type="entry name" value="Ribokinase-like"/>
    <property type="match status" value="1"/>
</dbReference>
<protein>
    <recommendedName>
        <fullName evidence="3">Carbohydrate kinase PfkB domain-containing protein</fullName>
    </recommendedName>
</protein>
<name>A0A445BIY3_ARAHY</name>
<dbReference type="PRINTS" id="PR00990">
    <property type="entry name" value="RIBOKINASE"/>
</dbReference>
<proteinExistence type="predicted"/>